<accession>A0AAV1AIL0</accession>
<dbReference type="EMBL" id="OX451739">
    <property type="protein sequence ID" value="CAI8609844.1"/>
    <property type="molecule type" value="Genomic_DNA"/>
</dbReference>
<gene>
    <name evidence="1" type="ORF">VFH_IV153000</name>
</gene>
<keyword evidence="2" id="KW-1185">Reference proteome</keyword>
<reference evidence="1 2" key="1">
    <citation type="submission" date="2023-01" db="EMBL/GenBank/DDBJ databases">
        <authorList>
            <person name="Kreplak J."/>
        </authorList>
    </citation>
    <scope>NUCLEOTIDE SEQUENCE [LARGE SCALE GENOMIC DNA]</scope>
</reference>
<evidence type="ECO:0000313" key="1">
    <source>
        <dbReference type="EMBL" id="CAI8609844.1"/>
    </source>
</evidence>
<dbReference type="AlphaFoldDB" id="A0AAV1AIL0"/>
<dbReference type="Proteomes" id="UP001157006">
    <property type="component" value="Chromosome 4"/>
</dbReference>
<evidence type="ECO:0000313" key="2">
    <source>
        <dbReference type="Proteomes" id="UP001157006"/>
    </source>
</evidence>
<proteinExistence type="predicted"/>
<organism evidence="1 2">
    <name type="scientific">Vicia faba</name>
    <name type="common">Broad bean</name>
    <name type="synonym">Faba vulgaris</name>
    <dbReference type="NCBI Taxonomy" id="3906"/>
    <lineage>
        <taxon>Eukaryota</taxon>
        <taxon>Viridiplantae</taxon>
        <taxon>Streptophyta</taxon>
        <taxon>Embryophyta</taxon>
        <taxon>Tracheophyta</taxon>
        <taxon>Spermatophyta</taxon>
        <taxon>Magnoliopsida</taxon>
        <taxon>eudicotyledons</taxon>
        <taxon>Gunneridae</taxon>
        <taxon>Pentapetalae</taxon>
        <taxon>rosids</taxon>
        <taxon>fabids</taxon>
        <taxon>Fabales</taxon>
        <taxon>Fabaceae</taxon>
        <taxon>Papilionoideae</taxon>
        <taxon>50 kb inversion clade</taxon>
        <taxon>NPAAA clade</taxon>
        <taxon>Hologalegina</taxon>
        <taxon>IRL clade</taxon>
        <taxon>Fabeae</taxon>
        <taxon>Vicia</taxon>
    </lineage>
</organism>
<protein>
    <submittedName>
        <fullName evidence="1">Uncharacterized protein</fullName>
    </submittedName>
</protein>
<name>A0AAV1AIL0_VICFA</name>
<sequence length="95" mass="11140">MDEDGGVKEFKNGCEVGRESSKKIEEECREKMRALLEFSCVIFPQLKNETILDLEVCYKTGWMRMILILRLALEFYHLAELSNNFLIFLYGLLLI</sequence>